<name>A0ABV2D739_9HYPH</name>
<evidence type="ECO:0000313" key="2">
    <source>
        <dbReference type="Proteomes" id="UP001548832"/>
    </source>
</evidence>
<reference evidence="1 2" key="1">
    <citation type="submission" date="2024-06" db="EMBL/GenBank/DDBJ databases">
        <authorList>
            <person name="Kim D.-U."/>
        </authorList>
    </citation>
    <scope>NUCLEOTIDE SEQUENCE [LARGE SCALE GENOMIC DNA]</scope>
    <source>
        <strain evidence="1 2">KACC15460</strain>
    </source>
</reference>
<comment type="caution">
    <text evidence="1">The sequence shown here is derived from an EMBL/GenBank/DDBJ whole genome shotgun (WGS) entry which is preliminary data.</text>
</comment>
<dbReference type="RefSeq" id="WP_354457916.1">
    <property type="nucleotide sequence ID" value="NZ_JBEWSZ010000001.1"/>
</dbReference>
<keyword evidence="2" id="KW-1185">Reference proteome</keyword>
<gene>
    <name evidence="1" type="ORF">ABVQ20_02495</name>
</gene>
<dbReference type="Proteomes" id="UP001548832">
    <property type="component" value="Unassembled WGS sequence"/>
</dbReference>
<accession>A0ABV2D739</accession>
<dbReference type="EMBL" id="JBEWSZ010000001">
    <property type="protein sequence ID" value="MET2825839.1"/>
    <property type="molecule type" value="Genomic_DNA"/>
</dbReference>
<organism evidence="1 2">
    <name type="scientific">Mesorhizobium shangrilense</name>
    <dbReference type="NCBI Taxonomy" id="460060"/>
    <lineage>
        <taxon>Bacteria</taxon>
        <taxon>Pseudomonadati</taxon>
        <taxon>Pseudomonadota</taxon>
        <taxon>Alphaproteobacteria</taxon>
        <taxon>Hyphomicrobiales</taxon>
        <taxon>Phyllobacteriaceae</taxon>
        <taxon>Mesorhizobium</taxon>
    </lineage>
</organism>
<evidence type="ECO:0000313" key="1">
    <source>
        <dbReference type="EMBL" id="MET2825839.1"/>
    </source>
</evidence>
<sequence>MTECLEDDHRRHCRQRALARQAVRSEWGERNRAYDQQATEFTRRLDELRQDFGAVYGTRDVIQDMKRD</sequence>
<proteinExistence type="predicted"/>
<protein>
    <submittedName>
        <fullName evidence="1">Uncharacterized protein</fullName>
    </submittedName>
</protein>